<gene>
    <name evidence="1" type="ORF">Rhe02_37260</name>
</gene>
<name>A0A8J3Q904_9ACTN</name>
<dbReference type="EMBL" id="BONY01000020">
    <property type="protein sequence ID" value="GIH05659.1"/>
    <property type="molecule type" value="Genomic_DNA"/>
</dbReference>
<comment type="caution">
    <text evidence="1">The sequence shown here is derived from an EMBL/GenBank/DDBJ whole genome shotgun (WGS) entry which is preliminary data.</text>
</comment>
<organism evidence="1 2">
    <name type="scientific">Rhizocola hellebori</name>
    <dbReference type="NCBI Taxonomy" id="1392758"/>
    <lineage>
        <taxon>Bacteria</taxon>
        <taxon>Bacillati</taxon>
        <taxon>Actinomycetota</taxon>
        <taxon>Actinomycetes</taxon>
        <taxon>Micromonosporales</taxon>
        <taxon>Micromonosporaceae</taxon>
        <taxon>Rhizocola</taxon>
    </lineage>
</organism>
<dbReference type="Proteomes" id="UP000612899">
    <property type="component" value="Unassembled WGS sequence"/>
</dbReference>
<evidence type="ECO:0000313" key="2">
    <source>
        <dbReference type="Proteomes" id="UP000612899"/>
    </source>
</evidence>
<accession>A0A8J3Q904</accession>
<keyword evidence="2" id="KW-1185">Reference proteome</keyword>
<protein>
    <submittedName>
        <fullName evidence="1">Uncharacterized protein</fullName>
    </submittedName>
</protein>
<proteinExistence type="predicted"/>
<dbReference type="RefSeq" id="WP_203909494.1">
    <property type="nucleotide sequence ID" value="NZ_BONY01000020.1"/>
</dbReference>
<evidence type="ECO:0000313" key="1">
    <source>
        <dbReference type="EMBL" id="GIH05659.1"/>
    </source>
</evidence>
<sequence>MMPELAAVEPRDILWQAAHLLPRLAGSTVTGGDVVQALVATATRHFPSAQAAQDAAEQALARLGSYVLVHCGSISPTLQDWLDGCATRTATWAMKAAAEQPLLELAS</sequence>
<dbReference type="AlphaFoldDB" id="A0A8J3Q904"/>
<reference evidence="1" key="1">
    <citation type="submission" date="2021-01" db="EMBL/GenBank/DDBJ databases">
        <title>Whole genome shotgun sequence of Rhizocola hellebori NBRC 109834.</title>
        <authorList>
            <person name="Komaki H."/>
            <person name="Tamura T."/>
        </authorList>
    </citation>
    <scope>NUCLEOTIDE SEQUENCE</scope>
    <source>
        <strain evidence="1">NBRC 109834</strain>
    </source>
</reference>